<organism evidence="11 12">
    <name type="scientific">Virgibacillus siamensis</name>
    <dbReference type="NCBI Taxonomy" id="480071"/>
    <lineage>
        <taxon>Bacteria</taxon>
        <taxon>Bacillati</taxon>
        <taxon>Bacillota</taxon>
        <taxon>Bacilli</taxon>
        <taxon>Bacillales</taxon>
        <taxon>Bacillaceae</taxon>
        <taxon>Virgibacillus</taxon>
    </lineage>
</organism>
<evidence type="ECO:0000256" key="7">
    <source>
        <dbReference type="ARBA" id="ARBA00022840"/>
    </source>
</evidence>
<dbReference type="Gene3D" id="3.40.1160.10">
    <property type="entry name" value="Acetylglutamate kinase-like"/>
    <property type="match status" value="1"/>
</dbReference>
<dbReference type="HAMAP" id="MF_00082">
    <property type="entry name" value="ArgB"/>
    <property type="match status" value="1"/>
</dbReference>
<evidence type="ECO:0000256" key="2">
    <source>
        <dbReference type="ARBA" id="ARBA00022571"/>
    </source>
</evidence>
<evidence type="ECO:0000256" key="5">
    <source>
        <dbReference type="ARBA" id="ARBA00022741"/>
    </source>
</evidence>
<feature type="binding site" evidence="9">
    <location>
        <begin position="41"/>
        <end position="42"/>
    </location>
    <ligand>
        <name>substrate</name>
    </ligand>
</feature>
<keyword evidence="12" id="KW-1185">Reference proteome</keyword>
<dbReference type="PIRSF" id="PIRSF000728">
    <property type="entry name" value="NAGK"/>
    <property type="match status" value="1"/>
</dbReference>
<dbReference type="RefSeq" id="WP_343812573.1">
    <property type="nucleotide sequence ID" value="NZ_BAAADS010000012.1"/>
</dbReference>
<name>A0ABP3R978_9BACI</name>
<dbReference type="PANTHER" id="PTHR23342:SF0">
    <property type="entry name" value="N-ACETYLGLUTAMATE SYNTHASE, MITOCHONDRIAL"/>
    <property type="match status" value="1"/>
</dbReference>
<feature type="binding site" evidence="9">
    <location>
        <position position="157"/>
    </location>
    <ligand>
        <name>substrate</name>
    </ligand>
</feature>
<keyword evidence="7 9" id="KW-0067">ATP-binding</keyword>
<dbReference type="PANTHER" id="PTHR23342">
    <property type="entry name" value="N-ACETYLGLUTAMATE SYNTHASE"/>
    <property type="match status" value="1"/>
</dbReference>
<sequence>MPYVVIKCGGSVLDQLPDSFYQNVVELAEEHGIQPVIVHGGGPHISDYLQRLHVESRFIEGMRVTTKETLDITEMVLSGFVNKKIVRGLTKAGGNAYGLSGVDGMLLEAEKMYTEQQLGYVGKIKSVDSDGLNDLTAQRITPVISPISADKHGQRWNINADLAAAAIAIQLEAPLYFVSNIPGVMESGKLVPHLDQEKADRMVKNGSIFGGMVPKVEAALDCVHQGVKKAVILSGLEENSLIDLIMNKNVGTVIEKVRTMTVQKGG</sequence>
<dbReference type="EMBL" id="BAAADS010000012">
    <property type="protein sequence ID" value="GAA0602942.1"/>
    <property type="molecule type" value="Genomic_DNA"/>
</dbReference>
<reference evidence="12" key="1">
    <citation type="journal article" date="2019" name="Int. J. Syst. Evol. Microbiol.">
        <title>The Global Catalogue of Microorganisms (GCM) 10K type strain sequencing project: providing services to taxonomists for standard genome sequencing and annotation.</title>
        <authorList>
            <consortium name="The Broad Institute Genomics Platform"/>
            <consortium name="The Broad Institute Genome Sequencing Center for Infectious Disease"/>
            <person name="Wu L."/>
            <person name="Ma J."/>
        </authorList>
    </citation>
    <scope>NUCLEOTIDE SEQUENCE [LARGE SCALE GENOMIC DNA]</scope>
    <source>
        <strain evidence="12">JCM 15395</strain>
    </source>
</reference>
<evidence type="ECO:0000313" key="12">
    <source>
        <dbReference type="Proteomes" id="UP001500866"/>
    </source>
</evidence>
<keyword evidence="6 9" id="KW-0418">Kinase</keyword>
<comment type="catalytic activity">
    <reaction evidence="8 9">
        <text>N-acetyl-L-glutamate + ATP = N-acetyl-L-glutamyl 5-phosphate + ADP</text>
        <dbReference type="Rhea" id="RHEA:14629"/>
        <dbReference type="ChEBI" id="CHEBI:30616"/>
        <dbReference type="ChEBI" id="CHEBI:44337"/>
        <dbReference type="ChEBI" id="CHEBI:57936"/>
        <dbReference type="ChEBI" id="CHEBI:456216"/>
        <dbReference type="EC" id="2.7.2.8"/>
    </reaction>
</comment>
<dbReference type="SUPFAM" id="SSF53633">
    <property type="entry name" value="Carbamate kinase-like"/>
    <property type="match status" value="1"/>
</dbReference>
<evidence type="ECO:0000313" key="11">
    <source>
        <dbReference type="EMBL" id="GAA0602942.1"/>
    </source>
</evidence>
<comment type="pathway">
    <text evidence="1 9">Amino-acid biosynthesis; L-arginine biosynthesis; N(2)-acetyl-L-ornithine from L-glutamate: step 2/4.</text>
</comment>
<comment type="function">
    <text evidence="9">Catalyzes the ATP-dependent phosphorylation of N-acetyl-L-glutamate.</text>
</comment>
<dbReference type="Pfam" id="PF00696">
    <property type="entry name" value="AA_kinase"/>
    <property type="match status" value="1"/>
</dbReference>
<accession>A0ABP3R978</accession>
<evidence type="ECO:0000256" key="1">
    <source>
        <dbReference type="ARBA" id="ARBA00004828"/>
    </source>
</evidence>
<evidence type="ECO:0000256" key="4">
    <source>
        <dbReference type="ARBA" id="ARBA00022679"/>
    </source>
</evidence>
<keyword evidence="2 9" id="KW-0055">Arginine biosynthesis</keyword>
<keyword evidence="9" id="KW-0963">Cytoplasm</keyword>
<dbReference type="GO" id="GO:0016301">
    <property type="term" value="F:kinase activity"/>
    <property type="evidence" value="ECO:0007669"/>
    <property type="project" value="UniProtKB-KW"/>
</dbReference>
<dbReference type="EC" id="2.7.2.8" evidence="9"/>
<keyword evidence="5 9" id="KW-0547">Nucleotide-binding</keyword>
<feature type="domain" description="Aspartate/glutamate/uridylate kinase" evidence="10">
    <location>
        <begin position="3"/>
        <end position="234"/>
    </location>
</feature>
<keyword evidence="4 9" id="KW-0808">Transferase</keyword>
<dbReference type="Proteomes" id="UP001500866">
    <property type="component" value="Unassembled WGS sequence"/>
</dbReference>
<comment type="subcellular location">
    <subcellularLocation>
        <location evidence="9">Cytoplasm</location>
    </subcellularLocation>
</comment>
<evidence type="ECO:0000256" key="6">
    <source>
        <dbReference type="ARBA" id="ARBA00022777"/>
    </source>
</evidence>
<evidence type="ECO:0000259" key="10">
    <source>
        <dbReference type="Pfam" id="PF00696"/>
    </source>
</evidence>
<evidence type="ECO:0000256" key="9">
    <source>
        <dbReference type="HAMAP-Rule" id="MF_00082"/>
    </source>
</evidence>
<dbReference type="InterPro" id="IPR004662">
    <property type="entry name" value="AcgluKinase_fam"/>
</dbReference>
<comment type="similarity">
    <text evidence="9">Belongs to the acetylglutamate kinase family. ArgB subfamily.</text>
</comment>
<dbReference type="CDD" id="cd04238">
    <property type="entry name" value="AAK_NAGK-like"/>
    <property type="match status" value="1"/>
</dbReference>
<dbReference type="InterPro" id="IPR036393">
    <property type="entry name" value="AceGlu_kinase-like_sf"/>
</dbReference>
<evidence type="ECO:0000256" key="8">
    <source>
        <dbReference type="ARBA" id="ARBA00048141"/>
    </source>
</evidence>
<comment type="caution">
    <text evidence="11">The sequence shown here is derived from an EMBL/GenBank/DDBJ whole genome shotgun (WGS) entry which is preliminary data.</text>
</comment>
<protein>
    <recommendedName>
        <fullName evidence="9">Acetylglutamate kinase</fullName>
        <ecNumber evidence="9">2.7.2.8</ecNumber>
    </recommendedName>
    <alternativeName>
        <fullName evidence="9">N-acetyl-L-glutamate 5-phosphotransferase</fullName>
    </alternativeName>
    <alternativeName>
        <fullName evidence="9">NAG kinase</fullName>
        <shortName evidence="9">NAGK</shortName>
    </alternativeName>
</protein>
<dbReference type="InterPro" id="IPR037528">
    <property type="entry name" value="ArgB"/>
</dbReference>
<keyword evidence="3 9" id="KW-0028">Amino-acid biosynthesis</keyword>
<evidence type="ECO:0000256" key="3">
    <source>
        <dbReference type="ARBA" id="ARBA00022605"/>
    </source>
</evidence>
<feature type="site" description="Transition state stabilizer" evidence="9">
    <location>
        <position position="215"/>
    </location>
</feature>
<proteinExistence type="inferred from homology"/>
<dbReference type="NCBIfam" id="TIGR00761">
    <property type="entry name" value="argB"/>
    <property type="match status" value="1"/>
</dbReference>
<feature type="binding site" evidence="9">
    <location>
        <position position="63"/>
    </location>
    <ligand>
        <name>substrate</name>
    </ligand>
</feature>
<gene>
    <name evidence="9 11" type="primary">argB</name>
    <name evidence="11" type="ORF">GCM10009001_19970</name>
</gene>
<dbReference type="InterPro" id="IPR001048">
    <property type="entry name" value="Asp/Glu/Uridylate_kinase"/>
</dbReference>
<feature type="site" description="Transition state stabilizer" evidence="9">
    <location>
        <position position="7"/>
    </location>
</feature>